<gene>
    <name evidence="1" type="ORF">LUZ62_049044</name>
</gene>
<evidence type="ECO:0000313" key="2">
    <source>
        <dbReference type="Proteomes" id="UP001140206"/>
    </source>
</evidence>
<keyword evidence="2" id="KW-1185">Reference proteome</keyword>
<dbReference type="PANTHER" id="PTHR31439">
    <property type="entry name" value="EXPRESSED PROTEIN"/>
    <property type="match status" value="1"/>
</dbReference>
<proteinExistence type="predicted"/>
<organism evidence="1 2">
    <name type="scientific">Rhynchospora pubera</name>
    <dbReference type="NCBI Taxonomy" id="906938"/>
    <lineage>
        <taxon>Eukaryota</taxon>
        <taxon>Viridiplantae</taxon>
        <taxon>Streptophyta</taxon>
        <taxon>Embryophyta</taxon>
        <taxon>Tracheophyta</taxon>
        <taxon>Spermatophyta</taxon>
        <taxon>Magnoliopsida</taxon>
        <taxon>Liliopsida</taxon>
        <taxon>Poales</taxon>
        <taxon>Cyperaceae</taxon>
        <taxon>Cyperoideae</taxon>
        <taxon>Rhynchosporeae</taxon>
        <taxon>Rhynchospora</taxon>
    </lineage>
</organism>
<protein>
    <submittedName>
        <fullName evidence="1">Neuronal PAS domain protein</fullName>
    </submittedName>
</protein>
<sequence>MLYISIDLYVNINPIIYVEKPSTLARLMATCFAPDIWGWITTLPPIHQWTPSSLSLHLCTSQEGNHSLTLVINKAPKHQPSTISFSIFSTVPVPISLWTSHSFRLKDHQIDGEIMQNFFFNIVSGVLKYGHHNKYTLRTIALDGCNNSDVFNVSFLTLSFLVCVYEAPLDLRREFVETIRVHLAHPKMRESSKQLMQVLGSNIEEQWMRSLNLGFTNWIVESKAFGKDELTTPSPLFSYAISASSLWKIQLYYPMIAMAMENPSSSTKDARLQFSLNYQQFESVIQLRYKLNFKENWIDINVNVDNIRCNLIRLVSETLMEKQGYGSDEKHFPSRISLQLTPLLQSDILSVTVTKSTDNPAHEVGIEKTIESSFEPPKSVGFSISSTGTVLLSLKPWKFEQSVYGDSAILNWILHDSVNGREVFSSKPPKFALCQPKSWFRNRYTRAYRPFTREGGVIFAEDEYGESICWKVREAAIGKTMEWEIKGKIWLTYWPNKRRTHHSETRFLEFNELVSLSIEN</sequence>
<dbReference type="AlphaFoldDB" id="A0AAV8G3Y0"/>
<evidence type="ECO:0000313" key="1">
    <source>
        <dbReference type="EMBL" id="KAJ4797798.1"/>
    </source>
</evidence>
<dbReference type="EMBL" id="JAMFTS010000002">
    <property type="protein sequence ID" value="KAJ4797798.1"/>
    <property type="molecule type" value="Genomic_DNA"/>
</dbReference>
<accession>A0AAV8G3Y0</accession>
<reference evidence="1" key="1">
    <citation type="submission" date="2022-08" db="EMBL/GenBank/DDBJ databases">
        <authorList>
            <person name="Marques A."/>
        </authorList>
    </citation>
    <scope>NUCLEOTIDE SEQUENCE</scope>
    <source>
        <strain evidence="1">RhyPub2mFocal</strain>
        <tissue evidence="1">Leaves</tissue>
    </source>
</reference>
<name>A0AAV8G3Y0_9POAL</name>
<comment type="caution">
    <text evidence="1">The sequence shown here is derived from an EMBL/GenBank/DDBJ whole genome shotgun (WGS) entry which is preliminary data.</text>
</comment>
<dbReference type="PANTHER" id="PTHR31439:SF3">
    <property type="entry name" value="OS07G0231800 PROTEIN"/>
    <property type="match status" value="1"/>
</dbReference>
<dbReference type="Proteomes" id="UP001140206">
    <property type="component" value="Chromosome 2"/>
</dbReference>